<organism evidence="3 4">
    <name type="scientific">Phtheirospermum japonicum</name>
    <dbReference type="NCBI Taxonomy" id="374723"/>
    <lineage>
        <taxon>Eukaryota</taxon>
        <taxon>Viridiplantae</taxon>
        <taxon>Streptophyta</taxon>
        <taxon>Embryophyta</taxon>
        <taxon>Tracheophyta</taxon>
        <taxon>Spermatophyta</taxon>
        <taxon>Magnoliopsida</taxon>
        <taxon>eudicotyledons</taxon>
        <taxon>Gunneridae</taxon>
        <taxon>Pentapetalae</taxon>
        <taxon>asterids</taxon>
        <taxon>lamiids</taxon>
        <taxon>Lamiales</taxon>
        <taxon>Orobanchaceae</taxon>
        <taxon>Orobanchaceae incertae sedis</taxon>
        <taxon>Phtheirospermum</taxon>
    </lineage>
</organism>
<sequence>MVDSSSLLISKFIHKASIEVDEQGTEAAAASACLMAEICSMFKPKKLDFVADHPFLFVIRENVSGGVLFVGQLVNPLSP</sequence>
<dbReference type="EMBL" id="BMAC01000145">
    <property type="protein sequence ID" value="GFP87509.1"/>
    <property type="molecule type" value="Genomic_DNA"/>
</dbReference>
<reference evidence="3" key="1">
    <citation type="submission" date="2020-07" db="EMBL/GenBank/DDBJ databases">
        <title>Ethylene signaling mediates host invasion by parasitic plants.</title>
        <authorList>
            <person name="Yoshida S."/>
        </authorList>
    </citation>
    <scope>NUCLEOTIDE SEQUENCE</scope>
    <source>
        <strain evidence="3">Okayama</strain>
    </source>
</reference>
<dbReference type="PANTHER" id="PTHR11461">
    <property type="entry name" value="SERINE PROTEASE INHIBITOR, SERPIN"/>
    <property type="match status" value="1"/>
</dbReference>
<evidence type="ECO:0000259" key="2">
    <source>
        <dbReference type="Pfam" id="PF00079"/>
    </source>
</evidence>
<dbReference type="InterPro" id="IPR023796">
    <property type="entry name" value="Serpin_dom"/>
</dbReference>
<keyword evidence="4" id="KW-1185">Reference proteome</keyword>
<proteinExistence type="inferred from homology"/>
<dbReference type="SUPFAM" id="SSF56574">
    <property type="entry name" value="Serpins"/>
    <property type="match status" value="1"/>
</dbReference>
<protein>
    <submittedName>
        <fullName evidence="3">Serpin-z3</fullName>
    </submittedName>
</protein>
<evidence type="ECO:0000313" key="4">
    <source>
        <dbReference type="Proteomes" id="UP000653305"/>
    </source>
</evidence>
<dbReference type="GO" id="GO:0004867">
    <property type="term" value="F:serine-type endopeptidase inhibitor activity"/>
    <property type="evidence" value="ECO:0007669"/>
    <property type="project" value="InterPro"/>
</dbReference>
<dbReference type="OrthoDB" id="1063785at2759"/>
<dbReference type="GO" id="GO:0005615">
    <property type="term" value="C:extracellular space"/>
    <property type="evidence" value="ECO:0007669"/>
    <property type="project" value="InterPro"/>
</dbReference>
<dbReference type="Pfam" id="PF00079">
    <property type="entry name" value="Serpin"/>
    <property type="match status" value="1"/>
</dbReference>
<gene>
    <name evidence="3" type="ORF">PHJA_000894600</name>
</gene>
<evidence type="ECO:0000313" key="3">
    <source>
        <dbReference type="EMBL" id="GFP87509.1"/>
    </source>
</evidence>
<evidence type="ECO:0000256" key="1">
    <source>
        <dbReference type="ARBA" id="ARBA00009500"/>
    </source>
</evidence>
<dbReference type="InterPro" id="IPR023795">
    <property type="entry name" value="Serpin_CS"/>
</dbReference>
<name>A0A830BP97_9LAMI</name>
<dbReference type="InterPro" id="IPR000215">
    <property type="entry name" value="Serpin_fam"/>
</dbReference>
<dbReference type="PANTHER" id="PTHR11461:SF211">
    <property type="entry name" value="GH10112P-RELATED"/>
    <property type="match status" value="1"/>
</dbReference>
<dbReference type="Proteomes" id="UP000653305">
    <property type="component" value="Unassembled WGS sequence"/>
</dbReference>
<dbReference type="AlphaFoldDB" id="A0A830BP97"/>
<dbReference type="Gene3D" id="3.30.497.10">
    <property type="entry name" value="Antithrombin, subunit I, domain 2"/>
    <property type="match status" value="1"/>
</dbReference>
<accession>A0A830BP97</accession>
<comment type="caution">
    <text evidence="3">The sequence shown here is derived from an EMBL/GenBank/DDBJ whole genome shotgun (WGS) entry which is preliminary data.</text>
</comment>
<dbReference type="PROSITE" id="PS00284">
    <property type="entry name" value="SERPIN"/>
    <property type="match status" value="1"/>
</dbReference>
<comment type="similarity">
    <text evidence="1">Belongs to the serpin family.</text>
</comment>
<dbReference type="InterPro" id="IPR036186">
    <property type="entry name" value="Serpin_sf"/>
</dbReference>
<feature type="domain" description="Serpin" evidence="2">
    <location>
        <begin position="3"/>
        <end position="76"/>
    </location>
</feature>
<dbReference type="InterPro" id="IPR042178">
    <property type="entry name" value="Serpin_sf_1"/>
</dbReference>